<protein>
    <submittedName>
        <fullName evidence="2">Uncharacterized protein</fullName>
    </submittedName>
</protein>
<evidence type="ECO:0000313" key="3">
    <source>
        <dbReference type="Proteomes" id="UP000275024"/>
    </source>
</evidence>
<gene>
    <name evidence="2" type="ORF">D7319_05290</name>
</gene>
<organism evidence="2 3">
    <name type="scientific">Streptomyces radicis</name>
    <dbReference type="NCBI Taxonomy" id="1750517"/>
    <lineage>
        <taxon>Bacteria</taxon>
        <taxon>Bacillati</taxon>
        <taxon>Actinomycetota</taxon>
        <taxon>Actinomycetes</taxon>
        <taxon>Kitasatosporales</taxon>
        <taxon>Streptomycetaceae</taxon>
        <taxon>Streptomyces</taxon>
    </lineage>
</organism>
<feature type="region of interest" description="Disordered" evidence="1">
    <location>
        <begin position="1"/>
        <end position="74"/>
    </location>
</feature>
<sequence length="103" mass="10402">MVHSSAESYPHHATPLTPPAARGGRGPGAQGGPAGGGDHGRGGGGRGGRGRAEVPPRAVAPLNWPYSTDAGPTGCCRRREGWVRSAGRAYHSASWARPSGVIA</sequence>
<dbReference type="EMBL" id="RBDX01000003">
    <property type="protein sequence ID" value="RKN11368.1"/>
    <property type="molecule type" value="Genomic_DNA"/>
</dbReference>
<proteinExistence type="predicted"/>
<name>A0A3A9WEA1_9ACTN</name>
<feature type="compositionally biased region" description="Gly residues" evidence="1">
    <location>
        <begin position="23"/>
        <end position="47"/>
    </location>
</feature>
<dbReference type="Proteomes" id="UP000275024">
    <property type="component" value="Unassembled WGS sequence"/>
</dbReference>
<evidence type="ECO:0000313" key="2">
    <source>
        <dbReference type="EMBL" id="RKN11368.1"/>
    </source>
</evidence>
<comment type="caution">
    <text evidence="2">The sequence shown here is derived from an EMBL/GenBank/DDBJ whole genome shotgun (WGS) entry which is preliminary data.</text>
</comment>
<dbReference type="AlphaFoldDB" id="A0A3A9WEA1"/>
<reference evidence="2 3" key="1">
    <citation type="submission" date="2018-09" db="EMBL/GenBank/DDBJ databases">
        <title>Streptomyces sp. nov. DS1-2, an endophytic actinomycete isolated from roots of Dendrobium scabrilingue.</title>
        <authorList>
            <person name="Kuncharoen N."/>
            <person name="Kudo T."/>
            <person name="Ohkuma M."/>
            <person name="Yuki M."/>
            <person name="Tanasupawat S."/>
        </authorList>
    </citation>
    <scope>NUCLEOTIDE SEQUENCE [LARGE SCALE GENOMIC DNA]</scope>
    <source>
        <strain evidence="2 3">AZ1-7</strain>
    </source>
</reference>
<accession>A0A3A9WEA1</accession>
<feature type="compositionally biased region" description="Low complexity" evidence="1">
    <location>
        <begin position="11"/>
        <end position="22"/>
    </location>
</feature>
<evidence type="ECO:0000256" key="1">
    <source>
        <dbReference type="SAM" id="MobiDB-lite"/>
    </source>
</evidence>